<dbReference type="STRING" id="1484053.SAMN05444274_10966"/>
<dbReference type="PROSITE" id="PS50005">
    <property type="entry name" value="TPR"/>
    <property type="match status" value="3"/>
</dbReference>
<name>A0A1M5EK58_9BACT</name>
<dbReference type="AlphaFoldDB" id="A0A1M5EK58"/>
<dbReference type="Pfam" id="PF13181">
    <property type="entry name" value="TPR_8"/>
    <property type="match status" value="2"/>
</dbReference>
<dbReference type="SUPFAM" id="SSF48452">
    <property type="entry name" value="TPR-like"/>
    <property type="match status" value="3"/>
</dbReference>
<gene>
    <name evidence="5" type="ORF">SAMN05444274_10966</name>
</gene>
<sequence length="592" mass="68200">MRKTTIKWFVLFLFTGLLFACSGTKKAVKTEKADDAPSEAQVKTEKPPIEEQKQMEFDYLFVDAIKEKSLGNRQKAIQLLSGCLEIDPNSSAAMYELATLHADNNDFTSASLLLEKAIQLNPENKWYSLLLAQIYQQTRRFNDAAIIYDKLLQKEPDNLEFLYMKAALLAGSEKNTEAIVAYNKLEEKLGVNEQISVAKQQLYVKNGEVEKAFGEIEKLIESNPEEPKYYGLMADLFQSQGDSVNALKYYKKIKEIDPENGFVHFSLANYYLQNGQPEKSFEETKKGFRSNEVDLQTKLQLYLMLTANPAQSGIKPEQEKELVDILQEAHPNEYLVYTVKAESLLKSGKLKEARSELLEATKMEKNDYALWERVLFIDNDLQDWQGLYSHSNQAMELFPNQPQVYFLNAVACIQLEKYDETASIVDEGLMYVVDNKRLEGQFLMLKGEALYKTGKMKEAFGLFDKSVDLDPENYIALNNYAYYLSLTGDSLDKAERMSGKVIERFPENSTYLDTYAWVLFKKGEYKLAKFYMESAIKNDKDQTATLLEHYGDILFKLEQTDEAVKYWEKAKNMGDVSELLDKKIRERKYFEE</sequence>
<dbReference type="Pfam" id="PF13431">
    <property type="entry name" value="TPR_17"/>
    <property type="match status" value="1"/>
</dbReference>
<evidence type="ECO:0000313" key="5">
    <source>
        <dbReference type="EMBL" id="SHF79510.1"/>
    </source>
</evidence>
<dbReference type="PANTHER" id="PTHR44943">
    <property type="entry name" value="CELLULOSE SYNTHASE OPERON PROTEIN C"/>
    <property type="match status" value="1"/>
</dbReference>
<dbReference type="OrthoDB" id="9814220at2"/>
<feature type="repeat" description="TPR" evidence="3">
    <location>
        <begin position="91"/>
        <end position="124"/>
    </location>
</feature>
<feature type="chain" id="PRO_5012996844" evidence="4">
    <location>
        <begin position="21"/>
        <end position="592"/>
    </location>
</feature>
<keyword evidence="4" id="KW-0732">Signal</keyword>
<reference evidence="5 6" key="1">
    <citation type="submission" date="2016-11" db="EMBL/GenBank/DDBJ databases">
        <authorList>
            <person name="Jaros S."/>
            <person name="Januszkiewicz K."/>
            <person name="Wedrychowicz H."/>
        </authorList>
    </citation>
    <scope>NUCLEOTIDE SEQUENCE [LARGE SCALE GENOMIC DNA]</scope>
    <source>
        <strain evidence="5 6">DSM 26910</strain>
    </source>
</reference>
<dbReference type="InterPro" id="IPR051685">
    <property type="entry name" value="Ycf3/AcsC/BcsC/TPR_MFPF"/>
</dbReference>
<feature type="repeat" description="TPR" evidence="3">
    <location>
        <begin position="440"/>
        <end position="473"/>
    </location>
</feature>
<dbReference type="InterPro" id="IPR011990">
    <property type="entry name" value="TPR-like_helical_dom_sf"/>
</dbReference>
<evidence type="ECO:0000313" key="6">
    <source>
        <dbReference type="Proteomes" id="UP000184164"/>
    </source>
</evidence>
<feature type="repeat" description="TPR" evidence="3">
    <location>
        <begin position="227"/>
        <end position="260"/>
    </location>
</feature>
<organism evidence="5 6">
    <name type="scientific">Mariniphaga anaerophila</name>
    <dbReference type="NCBI Taxonomy" id="1484053"/>
    <lineage>
        <taxon>Bacteria</taxon>
        <taxon>Pseudomonadati</taxon>
        <taxon>Bacteroidota</taxon>
        <taxon>Bacteroidia</taxon>
        <taxon>Marinilabiliales</taxon>
        <taxon>Prolixibacteraceae</taxon>
        <taxon>Mariniphaga</taxon>
    </lineage>
</organism>
<accession>A0A1M5EK58</accession>
<dbReference type="InterPro" id="IPR019734">
    <property type="entry name" value="TPR_rpt"/>
</dbReference>
<dbReference type="EMBL" id="FQUM01000009">
    <property type="protein sequence ID" value="SHF79510.1"/>
    <property type="molecule type" value="Genomic_DNA"/>
</dbReference>
<feature type="signal peptide" evidence="4">
    <location>
        <begin position="1"/>
        <end position="20"/>
    </location>
</feature>
<keyword evidence="1" id="KW-0677">Repeat</keyword>
<dbReference type="Pfam" id="PF14559">
    <property type="entry name" value="TPR_19"/>
    <property type="match status" value="1"/>
</dbReference>
<keyword evidence="2 3" id="KW-0802">TPR repeat</keyword>
<proteinExistence type="predicted"/>
<keyword evidence="6" id="KW-1185">Reference proteome</keyword>
<evidence type="ECO:0000256" key="4">
    <source>
        <dbReference type="SAM" id="SignalP"/>
    </source>
</evidence>
<dbReference type="Gene3D" id="1.25.40.10">
    <property type="entry name" value="Tetratricopeptide repeat domain"/>
    <property type="match status" value="4"/>
</dbReference>
<evidence type="ECO:0000256" key="1">
    <source>
        <dbReference type="ARBA" id="ARBA00022737"/>
    </source>
</evidence>
<dbReference type="SMART" id="SM00028">
    <property type="entry name" value="TPR"/>
    <property type="match status" value="10"/>
</dbReference>
<dbReference type="Proteomes" id="UP000184164">
    <property type="component" value="Unassembled WGS sequence"/>
</dbReference>
<dbReference type="PROSITE" id="PS51257">
    <property type="entry name" value="PROKAR_LIPOPROTEIN"/>
    <property type="match status" value="1"/>
</dbReference>
<dbReference type="RefSeq" id="WP_073003035.1">
    <property type="nucleotide sequence ID" value="NZ_FQUM01000009.1"/>
</dbReference>
<evidence type="ECO:0000256" key="3">
    <source>
        <dbReference type="PROSITE-ProRule" id="PRU00339"/>
    </source>
</evidence>
<dbReference type="PANTHER" id="PTHR44943:SF8">
    <property type="entry name" value="TPR REPEAT-CONTAINING PROTEIN MJ0263"/>
    <property type="match status" value="1"/>
</dbReference>
<evidence type="ECO:0000256" key="2">
    <source>
        <dbReference type="ARBA" id="ARBA00022803"/>
    </source>
</evidence>
<protein>
    <submittedName>
        <fullName evidence="5">Tetratricopeptide repeat-containing protein</fullName>
    </submittedName>
</protein>